<evidence type="ECO:0000256" key="1">
    <source>
        <dbReference type="ARBA" id="ARBA00022490"/>
    </source>
</evidence>
<dbReference type="PANTHER" id="PTHR43210">
    <property type="entry name" value="DETHIOBIOTIN SYNTHETASE"/>
    <property type="match status" value="1"/>
</dbReference>
<protein>
    <recommendedName>
        <fullName evidence="8">ATP-dependent dethiobiotin synthetase BioD</fullName>
        <ecNumber evidence="8">6.3.3.3</ecNumber>
    </recommendedName>
    <alternativeName>
        <fullName evidence="8">DTB synthetase</fullName>
        <shortName evidence="8">DTBS</shortName>
    </alternativeName>
    <alternativeName>
        <fullName evidence="8">Dethiobiotin synthase</fullName>
    </alternativeName>
</protein>
<evidence type="ECO:0000256" key="5">
    <source>
        <dbReference type="ARBA" id="ARBA00022756"/>
    </source>
</evidence>
<dbReference type="PANTHER" id="PTHR43210:SF5">
    <property type="entry name" value="DETHIOBIOTIN SYNTHETASE"/>
    <property type="match status" value="1"/>
</dbReference>
<evidence type="ECO:0000313" key="9">
    <source>
        <dbReference type="EMBL" id="OVE50661.1"/>
    </source>
</evidence>
<dbReference type="AlphaFoldDB" id="A0A202BH14"/>
<keyword evidence="6 8" id="KW-0067">ATP-binding</keyword>
<dbReference type="FunFam" id="3.40.50.300:FF:000292">
    <property type="entry name" value="ATP-dependent dethiobiotin synthetase BioD"/>
    <property type="match status" value="1"/>
</dbReference>
<accession>A0A202BH14</accession>
<evidence type="ECO:0000313" key="10">
    <source>
        <dbReference type="EMBL" id="VEB40443.1"/>
    </source>
</evidence>
<name>A0A202BH14_CHRVL</name>
<dbReference type="GO" id="GO:0004141">
    <property type="term" value="F:dethiobiotin synthase activity"/>
    <property type="evidence" value="ECO:0007669"/>
    <property type="project" value="UniProtKB-UniRule"/>
</dbReference>
<feature type="binding site" evidence="8">
    <location>
        <position position="17"/>
    </location>
    <ligand>
        <name>Mg(2+)</name>
        <dbReference type="ChEBI" id="CHEBI:18420"/>
    </ligand>
</feature>
<dbReference type="NCBIfam" id="TIGR00347">
    <property type="entry name" value="bioD"/>
    <property type="match status" value="1"/>
</dbReference>
<feature type="binding site" evidence="8">
    <location>
        <begin position="13"/>
        <end position="18"/>
    </location>
    <ligand>
        <name>ATP</name>
        <dbReference type="ChEBI" id="CHEBI:30616"/>
    </ligand>
</feature>
<dbReference type="EC" id="6.3.3.3" evidence="8"/>
<keyword evidence="5 8" id="KW-0093">Biotin biosynthesis</keyword>
<dbReference type="GO" id="GO:0005829">
    <property type="term" value="C:cytosol"/>
    <property type="evidence" value="ECO:0007669"/>
    <property type="project" value="TreeGrafter"/>
</dbReference>
<feature type="binding site" evidence="8">
    <location>
        <position position="42"/>
    </location>
    <ligand>
        <name>substrate</name>
    </ligand>
</feature>
<dbReference type="Proteomes" id="UP000275777">
    <property type="component" value="Chromosome"/>
</dbReference>
<sequence length="210" mass="22636">MSQGYFITGTDTEIGKTHAAVELIHLHQGQGKTVLAMKPVASGCEVLPDGRWLNDDVARLTAATGQTDLELMNPYRFLPPVSPHIAAREAGVEIELPRIADHYRRLSGQADIVLVEGAGGWLAPLSDSLFMADLAQALALPVILIVGMRLGCINHALLTARAVRDSGLELAGWVANCVQPPQAAYAENLDTLRRHIPAPLLLEIPYRPAD</sequence>
<dbReference type="EMBL" id="NHOO01000001">
    <property type="protein sequence ID" value="OVE50661.1"/>
    <property type="molecule type" value="Genomic_DNA"/>
</dbReference>
<comment type="cofactor">
    <cofactor evidence="8">
        <name>Mg(2+)</name>
        <dbReference type="ChEBI" id="CHEBI:18420"/>
    </cofactor>
</comment>
<dbReference type="EMBL" id="LR134182">
    <property type="protein sequence ID" value="VEB40443.1"/>
    <property type="molecule type" value="Genomic_DNA"/>
</dbReference>
<dbReference type="Gene3D" id="3.40.50.300">
    <property type="entry name" value="P-loop containing nucleotide triphosphate hydrolases"/>
    <property type="match status" value="1"/>
</dbReference>
<comment type="catalytic activity">
    <reaction evidence="8">
        <text>(7R,8S)-7,8-diammoniononanoate + CO2 + ATP = (4R,5S)-dethiobiotin + ADP + phosphate + 3 H(+)</text>
        <dbReference type="Rhea" id="RHEA:15805"/>
        <dbReference type="ChEBI" id="CHEBI:15378"/>
        <dbReference type="ChEBI" id="CHEBI:16526"/>
        <dbReference type="ChEBI" id="CHEBI:30616"/>
        <dbReference type="ChEBI" id="CHEBI:43474"/>
        <dbReference type="ChEBI" id="CHEBI:149469"/>
        <dbReference type="ChEBI" id="CHEBI:149473"/>
        <dbReference type="ChEBI" id="CHEBI:456216"/>
        <dbReference type="EC" id="6.3.3.3"/>
    </reaction>
</comment>
<proteinExistence type="inferred from homology"/>
<keyword evidence="2 8" id="KW-0436">Ligase</keyword>
<dbReference type="UniPathway" id="UPA00078">
    <property type="reaction ID" value="UER00161"/>
</dbReference>
<evidence type="ECO:0000256" key="8">
    <source>
        <dbReference type="HAMAP-Rule" id="MF_00336"/>
    </source>
</evidence>
<feature type="binding site" evidence="8">
    <location>
        <position position="56"/>
    </location>
    <ligand>
        <name>ATP</name>
        <dbReference type="ChEBI" id="CHEBI:30616"/>
    </ligand>
</feature>
<keyword evidence="1 8" id="KW-0963">Cytoplasm</keyword>
<evidence type="ECO:0000256" key="4">
    <source>
        <dbReference type="ARBA" id="ARBA00022741"/>
    </source>
</evidence>
<comment type="subunit">
    <text evidence="8">Homodimer.</text>
</comment>
<reference evidence="9 11" key="1">
    <citation type="submission" date="2017-05" db="EMBL/GenBank/DDBJ databases">
        <title>Chromobacterium violaceum GHPS1 isolated from Hydrocarbon polluted soil in French Guiana display an awesome secondary metabolite arsenal and a battery of drug and heavy-metal-resistance and detoxification of xenobiotics proteins.</title>
        <authorList>
            <person name="Belbahri L."/>
        </authorList>
    </citation>
    <scope>NUCLEOTIDE SEQUENCE [LARGE SCALE GENOMIC DNA]</scope>
    <source>
        <strain evidence="9 11">GHPS1</strain>
    </source>
</reference>
<comment type="pathway">
    <text evidence="8">Cofactor biosynthesis; biotin biosynthesis; biotin from 7,8-diaminononanoate: step 1/2.</text>
</comment>
<comment type="caution">
    <text evidence="8">Lacks conserved residue(s) required for the propagation of feature annotation.</text>
</comment>
<keyword evidence="4 8" id="KW-0547">Nucleotide-binding</keyword>
<keyword evidence="7 8" id="KW-0460">Magnesium</keyword>
<keyword evidence="3 8" id="KW-0479">Metal-binding</keyword>
<evidence type="ECO:0000313" key="12">
    <source>
        <dbReference type="Proteomes" id="UP000275777"/>
    </source>
</evidence>
<comment type="subcellular location">
    <subcellularLocation>
        <location evidence="8">Cytoplasm</location>
    </subcellularLocation>
</comment>
<evidence type="ECO:0000313" key="11">
    <source>
        <dbReference type="Proteomes" id="UP000196342"/>
    </source>
</evidence>
<dbReference type="CDD" id="cd03109">
    <property type="entry name" value="DTBS"/>
    <property type="match status" value="1"/>
</dbReference>
<comment type="similarity">
    <text evidence="8">Belongs to the dethiobiotin synthetase family.</text>
</comment>
<feature type="binding site" evidence="8">
    <location>
        <begin position="176"/>
        <end position="177"/>
    </location>
    <ligand>
        <name>ATP</name>
        <dbReference type="ChEBI" id="CHEBI:30616"/>
    </ligand>
</feature>
<reference evidence="10 12" key="2">
    <citation type="submission" date="2018-12" db="EMBL/GenBank/DDBJ databases">
        <authorList>
            <consortium name="Pathogen Informatics"/>
        </authorList>
    </citation>
    <scope>NUCLEOTIDE SEQUENCE [LARGE SCALE GENOMIC DNA]</scope>
    <source>
        <strain evidence="10 12">NCTC9695</strain>
    </source>
</reference>
<dbReference type="RefSeq" id="WP_043616492.1">
    <property type="nucleotide sequence ID" value="NZ_JABXOB010000002.1"/>
</dbReference>
<organism evidence="9 11">
    <name type="scientific">Chromobacterium violaceum</name>
    <dbReference type="NCBI Taxonomy" id="536"/>
    <lineage>
        <taxon>Bacteria</taxon>
        <taxon>Pseudomonadati</taxon>
        <taxon>Pseudomonadota</taxon>
        <taxon>Betaproteobacteria</taxon>
        <taxon>Neisseriales</taxon>
        <taxon>Chromobacteriaceae</taxon>
        <taxon>Chromobacterium</taxon>
    </lineage>
</organism>
<dbReference type="GO" id="GO:0009102">
    <property type="term" value="P:biotin biosynthetic process"/>
    <property type="evidence" value="ECO:0007669"/>
    <property type="project" value="UniProtKB-UniRule"/>
</dbReference>
<dbReference type="PIRSF" id="PIRSF006755">
    <property type="entry name" value="DTB_synth"/>
    <property type="match status" value="1"/>
</dbReference>
<dbReference type="HAMAP" id="MF_00336">
    <property type="entry name" value="BioD"/>
    <property type="match status" value="1"/>
</dbReference>
<dbReference type="GO" id="GO:0005524">
    <property type="term" value="F:ATP binding"/>
    <property type="evidence" value="ECO:0007669"/>
    <property type="project" value="UniProtKB-UniRule"/>
</dbReference>
<evidence type="ECO:0000256" key="7">
    <source>
        <dbReference type="ARBA" id="ARBA00022842"/>
    </source>
</evidence>
<dbReference type="SUPFAM" id="SSF52540">
    <property type="entry name" value="P-loop containing nucleoside triphosphate hydrolases"/>
    <property type="match status" value="1"/>
</dbReference>
<feature type="active site" evidence="8">
    <location>
        <position position="38"/>
    </location>
</feature>
<dbReference type="GO" id="GO:0000287">
    <property type="term" value="F:magnesium ion binding"/>
    <property type="evidence" value="ECO:0007669"/>
    <property type="project" value="UniProtKB-UniRule"/>
</dbReference>
<dbReference type="GO" id="GO:0042803">
    <property type="term" value="F:protein homodimerization activity"/>
    <property type="evidence" value="ECO:0007669"/>
    <property type="project" value="UniProtKB-ARBA"/>
</dbReference>
<feature type="binding site" evidence="8">
    <location>
        <position position="56"/>
    </location>
    <ligand>
        <name>Mg(2+)</name>
        <dbReference type="ChEBI" id="CHEBI:18420"/>
    </ligand>
</feature>
<feature type="binding site" evidence="8">
    <location>
        <position position="116"/>
    </location>
    <ligand>
        <name>Mg(2+)</name>
        <dbReference type="ChEBI" id="CHEBI:18420"/>
    </ligand>
</feature>
<evidence type="ECO:0000256" key="2">
    <source>
        <dbReference type="ARBA" id="ARBA00022598"/>
    </source>
</evidence>
<keyword evidence="11" id="KW-1185">Reference proteome</keyword>
<comment type="function">
    <text evidence="8">Catalyzes a mechanistically unusual reaction, the ATP-dependent insertion of CO2 between the N7 and N8 nitrogen atoms of 7,8-diaminopelargonic acid (DAPA, also called 7,8-diammoniononanoate) to form a ureido ring.</text>
</comment>
<dbReference type="InterPro" id="IPR004472">
    <property type="entry name" value="DTB_synth_BioD"/>
</dbReference>
<dbReference type="Pfam" id="PF13500">
    <property type="entry name" value="AAA_26"/>
    <property type="match status" value="1"/>
</dbReference>
<dbReference type="Proteomes" id="UP000196342">
    <property type="component" value="Unassembled WGS sequence"/>
</dbReference>
<evidence type="ECO:0000256" key="6">
    <source>
        <dbReference type="ARBA" id="ARBA00022840"/>
    </source>
</evidence>
<gene>
    <name evidence="10" type="primary">bioD1</name>
    <name evidence="8" type="synonym">bioD</name>
    <name evidence="9" type="ORF">CBW21_01335</name>
    <name evidence="10" type="ORF">NCTC9695_00842</name>
</gene>
<evidence type="ECO:0000256" key="3">
    <source>
        <dbReference type="ARBA" id="ARBA00022723"/>
    </source>
</evidence>
<feature type="binding site" evidence="8">
    <location>
        <begin position="116"/>
        <end position="119"/>
    </location>
    <ligand>
        <name>ATP</name>
        <dbReference type="ChEBI" id="CHEBI:30616"/>
    </ligand>
</feature>
<dbReference type="InterPro" id="IPR027417">
    <property type="entry name" value="P-loop_NTPase"/>
</dbReference>